<dbReference type="InterPro" id="IPR011161">
    <property type="entry name" value="MHC_I-like_Ag-recog"/>
</dbReference>
<evidence type="ECO:0000259" key="3">
    <source>
        <dbReference type="PROSITE" id="PS50835"/>
    </source>
</evidence>
<dbReference type="FunFam" id="2.60.40.10:FF:000943">
    <property type="entry name" value="Classical MHC class I molecule, alpha-chain"/>
    <property type="match status" value="1"/>
</dbReference>
<dbReference type="GO" id="GO:0009897">
    <property type="term" value="C:external side of plasma membrane"/>
    <property type="evidence" value="ECO:0007669"/>
    <property type="project" value="TreeGrafter"/>
</dbReference>
<dbReference type="SMART" id="SM00407">
    <property type="entry name" value="IGc1"/>
    <property type="match status" value="1"/>
</dbReference>
<dbReference type="Gene3D" id="2.60.40.10">
    <property type="entry name" value="Immunoglobulins"/>
    <property type="match status" value="1"/>
</dbReference>
<dbReference type="PRINTS" id="PR01638">
    <property type="entry name" value="MHCCLASSI"/>
</dbReference>
<dbReference type="PANTHER" id="PTHR16675">
    <property type="entry name" value="MHC CLASS I-RELATED"/>
    <property type="match status" value="1"/>
</dbReference>
<dbReference type="GeneTree" id="ENSGT01120000271828"/>
<reference evidence="4 5" key="1">
    <citation type="journal article" date="2014" name="Nature">
        <title>The genomic substrate for adaptive radiation in African cichlid fish.</title>
        <authorList>
            <person name="Brawand D."/>
            <person name="Wagner C.E."/>
            <person name="Li Y.I."/>
            <person name="Malinsky M."/>
            <person name="Keller I."/>
            <person name="Fan S."/>
            <person name="Simakov O."/>
            <person name="Ng A.Y."/>
            <person name="Lim Z.W."/>
            <person name="Bezault E."/>
            <person name="Turner-Maier J."/>
            <person name="Johnson J."/>
            <person name="Alcazar R."/>
            <person name="Noh H.J."/>
            <person name="Russell P."/>
            <person name="Aken B."/>
            <person name="Alfoldi J."/>
            <person name="Amemiya C."/>
            <person name="Azzouzi N."/>
            <person name="Baroiller J.F."/>
            <person name="Barloy-Hubler F."/>
            <person name="Berlin A."/>
            <person name="Bloomquist R."/>
            <person name="Carleton K.L."/>
            <person name="Conte M.A."/>
            <person name="D'Cotta H."/>
            <person name="Eshel O."/>
            <person name="Gaffney L."/>
            <person name="Galibert F."/>
            <person name="Gante H.F."/>
            <person name="Gnerre S."/>
            <person name="Greuter L."/>
            <person name="Guyon R."/>
            <person name="Haddad N.S."/>
            <person name="Haerty W."/>
            <person name="Harris R.M."/>
            <person name="Hofmann H.A."/>
            <person name="Hourlier T."/>
            <person name="Hulata G."/>
            <person name="Jaffe D.B."/>
            <person name="Lara M."/>
            <person name="Lee A.P."/>
            <person name="MacCallum I."/>
            <person name="Mwaiko S."/>
            <person name="Nikaido M."/>
            <person name="Nishihara H."/>
            <person name="Ozouf-Costaz C."/>
            <person name="Penman D.J."/>
            <person name="Przybylski D."/>
            <person name="Rakotomanga M."/>
            <person name="Renn S.C.P."/>
            <person name="Ribeiro F.J."/>
            <person name="Ron M."/>
            <person name="Salzburger W."/>
            <person name="Sanchez-Pulido L."/>
            <person name="Santos M.E."/>
            <person name="Searle S."/>
            <person name="Sharpe T."/>
            <person name="Swofford R."/>
            <person name="Tan F.J."/>
            <person name="Williams L."/>
            <person name="Young S."/>
            <person name="Yin S."/>
            <person name="Okada N."/>
            <person name="Kocher T.D."/>
            <person name="Miska E.A."/>
            <person name="Lander E.S."/>
            <person name="Venkatesh B."/>
            <person name="Fernald R.D."/>
            <person name="Meyer A."/>
            <person name="Ponting C.P."/>
            <person name="Streelman J.T."/>
            <person name="Lindblad-Toh K."/>
            <person name="Seehausen O."/>
            <person name="Di Palma F."/>
        </authorList>
    </citation>
    <scope>NUCLEOTIDE SEQUENCE</scope>
</reference>
<evidence type="ECO:0000313" key="5">
    <source>
        <dbReference type="Proteomes" id="UP000265160"/>
    </source>
</evidence>
<dbReference type="GO" id="GO:0006955">
    <property type="term" value="P:immune response"/>
    <property type="evidence" value="ECO:0007669"/>
    <property type="project" value="TreeGrafter"/>
</dbReference>
<comment type="similarity">
    <text evidence="2">Belongs to the MHC class I family.</text>
</comment>
<keyword evidence="5" id="KW-1185">Reference proteome</keyword>
<dbReference type="PANTHER" id="PTHR16675:SF237">
    <property type="entry name" value="MHC CLASS I ANTIGEN TRANSCRIPT VARIANT 1-RELATED"/>
    <property type="match status" value="1"/>
</dbReference>
<keyword evidence="1" id="KW-0325">Glycoprotein</keyword>
<dbReference type="Ensembl" id="ENSMZET00005008840.1">
    <property type="protein sequence ID" value="ENSMZEP00005008500.1"/>
    <property type="gene ID" value="ENSMZEG00005002839.1"/>
</dbReference>
<evidence type="ECO:0000313" key="4">
    <source>
        <dbReference type="Ensembl" id="ENSMZEP00005008500.1"/>
    </source>
</evidence>
<reference evidence="4" key="3">
    <citation type="submission" date="2025-09" db="UniProtKB">
        <authorList>
            <consortium name="Ensembl"/>
        </authorList>
    </citation>
    <scope>IDENTIFICATION</scope>
</reference>
<dbReference type="InterPro" id="IPR003597">
    <property type="entry name" value="Ig_C1-set"/>
</dbReference>
<sequence length="362" mass="41473">YSDAAFLVLLSSLILSSPKLQLFTLKHSLKYFITASSGISDFPEFVGAALVDGVLVGYCDSSIRRAEPKLDWMQELIKKDPQHLEWYTQKCSGNQQVFRANINSLKKRLNQTEGVHIFQRMNGCEWDDETDKITGFNQYGYDGEDFIALDLQTLTWIAPKPQAVVTKLQWDTEKPRLEHNKNYYINRCPDWLKKYVKYGRSFLQRTVLPSVSFLQRTPSSLVSCHATGFYPERAMMFWRRGEEEIHEGVEHGEILPNHDGSFQMSVELNVSSIKPEDWRRYDCVFQLSDVKEDIITKLDKTAIRTNWGEKDPGLMVELNSGPSCCAATVLTTVLQNKKKIKNYFPPFAELSSECTVVPNTAL</sequence>
<dbReference type="InterPro" id="IPR013783">
    <property type="entry name" value="Ig-like_fold"/>
</dbReference>
<dbReference type="Proteomes" id="UP000265160">
    <property type="component" value="LG22"/>
</dbReference>
<dbReference type="GO" id="GO:0005615">
    <property type="term" value="C:extracellular space"/>
    <property type="evidence" value="ECO:0007669"/>
    <property type="project" value="TreeGrafter"/>
</dbReference>
<dbReference type="Gene3D" id="3.30.500.10">
    <property type="entry name" value="MHC class I-like antigen recognition-like"/>
    <property type="match status" value="1"/>
</dbReference>
<feature type="domain" description="Ig-like" evidence="3">
    <location>
        <begin position="209"/>
        <end position="296"/>
    </location>
</feature>
<dbReference type="InterPro" id="IPR037055">
    <property type="entry name" value="MHC_I-like_Ag-recog_sf"/>
</dbReference>
<evidence type="ECO:0000256" key="1">
    <source>
        <dbReference type="ARBA" id="ARBA00023180"/>
    </source>
</evidence>
<dbReference type="InterPro" id="IPR011162">
    <property type="entry name" value="MHC_I/II-like_Ag-recog"/>
</dbReference>
<dbReference type="SUPFAM" id="SSF48726">
    <property type="entry name" value="Immunoglobulin"/>
    <property type="match status" value="1"/>
</dbReference>
<dbReference type="PROSITE" id="PS50835">
    <property type="entry name" value="IG_LIKE"/>
    <property type="match status" value="1"/>
</dbReference>
<dbReference type="Pfam" id="PF07654">
    <property type="entry name" value="C1-set"/>
    <property type="match status" value="1"/>
</dbReference>
<protein>
    <submittedName>
        <fullName evidence="4">Major histocompatibility complex class I-related gene protein</fullName>
    </submittedName>
</protein>
<dbReference type="Pfam" id="PF00129">
    <property type="entry name" value="MHC_I"/>
    <property type="match status" value="1"/>
</dbReference>
<dbReference type="FunFam" id="3.30.500.10:FF:000001">
    <property type="entry name" value="H-2 class I histocompatibility antigen, alpha chain"/>
    <property type="match status" value="1"/>
</dbReference>
<dbReference type="InterPro" id="IPR001039">
    <property type="entry name" value="MHC_I_a_a1/a2"/>
</dbReference>
<dbReference type="InterPro" id="IPR050208">
    <property type="entry name" value="MHC_class-I_related"/>
</dbReference>
<dbReference type="InterPro" id="IPR036179">
    <property type="entry name" value="Ig-like_dom_sf"/>
</dbReference>
<name>A0A3P9BF17_9CICH</name>
<dbReference type="AlphaFoldDB" id="A0A3P9BF17"/>
<organism evidence="4 5">
    <name type="scientific">Maylandia zebra</name>
    <name type="common">zebra mbuna</name>
    <dbReference type="NCBI Taxonomy" id="106582"/>
    <lineage>
        <taxon>Eukaryota</taxon>
        <taxon>Metazoa</taxon>
        <taxon>Chordata</taxon>
        <taxon>Craniata</taxon>
        <taxon>Vertebrata</taxon>
        <taxon>Euteleostomi</taxon>
        <taxon>Actinopterygii</taxon>
        <taxon>Neopterygii</taxon>
        <taxon>Teleostei</taxon>
        <taxon>Neoteleostei</taxon>
        <taxon>Acanthomorphata</taxon>
        <taxon>Ovalentaria</taxon>
        <taxon>Cichlomorphae</taxon>
        <taxon>Cichliformes</taxon>
        <taxon>Cichlidae</taxon>
        <taxon>African cichlids</taxon>
        <taxon>Pseudocrenilabrinae</taxon>
        <taxon>Haplochromini</taxon>
        <taxon>Maylandia</taxon>
        <taxon>Maylandia zebra complex</taxon>
    </lineage>
</organism>
<reference evidence="4" key="2">
    <citation type="submission" date="2025-08" db="UniProtKB">
        <authorList>
            <consortium name="Ensembl"/>
        </authorList>
    </citation>
    <scope>IDENTIFICATION</scope>
</reference>
<dbReference type="InterPro" id="IPR007110">
    <property type="entry name" value="Ig-like_dom"/>
</dbReference>
<accession>A0A3P9BF17</accession>
<dbReference type="SUPFAM" id="SSF54452">
    <property type="entry name" value="MHC antigen-recognition domain"/>
    <property type="match status" value="1"/>
</dbReference>
<proteinExistence type="inferred from homology"/>
<evidence type="ECO:0000256" key="2">
    <source>
        <dbReference type="RuleBase" id="RU004439"/>
    </source>
</evidence>